<keyword evidence="6" id="KW-1185">Reference proteome</keyword>
<reference evidence="6" key="1">
    <citation type="journal article" date="2019" name="Int. J. Syst. Evol. Microbiol.">
        <title>The Global Catalogue of Microorganisms (GCM) 10K type strain sequencing project: providing services to taxonomists for standard genome sequencing and annotation.</title>
        <authorList>
            <consortium name="The Broad Institute Genomics Platform"/>
            <consortium name="The Broad Institute Genome Sequencing Center for Infectious Disease"/>
            <person name="Wu L."/>
            <person name="Ma J."/>
        </authorList>
    </citation>
    <scope>NUCLEOTIDE SEQUENCE [LARGE SCALE GENOMIC DNA]</scope>
    <source>
        <strain evidence="6">KACC 14058</strain>
    </source>
</reference>
<dbReference type="NCBIfam" id="TIGR01543">
    <property type="entry name" value="proheadase_HK97"/>
    <property type="match status" value="1"/>
</dbReference>
<dbReference type="Pfam" id="PF04586">
    <property type="entry name" value="Peptidase_S78"/>
    <property type="match status" value="1"/>
</dbReference>
<dbReference type="GO" id="GO:0006508">
    <property type="term" value="P:proteolysis"/>
    <property type="evidence" value="ECO:0007669"/>
    <property type="project" value="UniProtKB-KW"/>
</dbReference>
<feature type="domain" description="Prohead serine protease" evidence="4">
    <location>
        <begin position="17"/>
        <end position="178"/>
    </location>
</feature>
<dbReference type="Proteomes" id="UP001595880">
    <property type="component" value="Unassembled WGS sequence"/>
</dbReference>
<evidence type="ECO:0000256" key="1">
    <source>
        <dbReference type="ARBA" id="ARBA00022612"/>
    </source>
</evidence>
<dbReference type="EMBL" id="JBHSDV010000006">
    <property type="protein sequence ID" value="MFC4389136.1"/>
    <property type="molecule type" value="Genomic_DNA"/>
</dbReference>
<gene>
    <name evidence="5" type="ORF">ACFOZ1_15245</name>
</gene>
<accession>A0ABV8VX99</accession>
<name>A0ABV8VX99_9BACI</name>
<dbReference type="InterPro" id="IPR054613">
    <property type="entry name" value="Peptidase_S78_dom"/>
</dbReference>
<comment type="caution">
    <text evidence="5">The sequence shown here is derived from an EMBL/GenBank/DDBJ whole genome shotgun (WGS) entry which is preliminary data.</text>
</comment>
<proteinExistence type="predicted"/>
<evidence type="ECO:0000256" key="2">
    <source>
        <dbReference type="ARBA" id="ARBA00022670"/>
    </source>
</evidence>
<evidence type="ECO:0000259" key="4">
    <source>
        <dbReference type="Pfam" id="PF04586"/>
    </source>
</evidence>
<sequence length="210" mass="23966">MGLKIIRFNEIEEFRALEPTEDTGHIVEGYAIVYEQVTNVGGWFKEIIKRGALDGADLKDVPLFIHHNQRKIPLARSRNNNGNSTMQLTVDEKGLFFRAELDVENNSEAKALYSAIKRKDITGMSFSFRAKDEKWIELGSPLPTREIHKFEKVYEISALYSPQYEGTNINARSESLDSEDKLALDNARATELDSSDDEQLELEKIKLEIL</sequence>
<dbReference type="InterPro" id="IPR006433">
    <property type="entry name" value="Prohead_protease"/>
</dbReference>
<evidence type="ECO:0000313" key="5">
    <source>
        <dbReference type="EMBL" id="MFC4389136.1"/>
    </source>
</evidence>
<evidence type="ECO:0000313" key="6">
    <source>
        <dbReference type="Proteomes" id="UP001595880"/>
    </source>
</evidence>
<dbReference type="RefSeq" id="WP_390200655.1">
    <property type="nucleotide sequence ID" value="NZ_JBHSDV010000006.1"/>
</dbReference>
<protein>
    <submittedName>
        <fullName evidence="5">HK97 family phage prohead protease</fullName>
    </submittedName>
</protein>
<evidence type="ECO:0000256" key="3">
    <source>
        <dbReference type="ARBA" id="ARBA00022801"/>
    </source>
</evidence>
<dbReference type="GO" id="GO:0008233">
    <property type="term" value="F:peptidase activity"/>
    <property type="evidence" value="ECO:0007669"/>
    <property type="project" value="UniProtKB-KW"/>
</dbReference>
<keyword evidence="3" id="KW-0378">Hydrolase</keyword>
<organism evidence="5 6">
    <name type="scientific">Gracilibacillus marinus</name>
    <dbReference type="NCBI Taxonomy" id="630535"/>
    <lineage>
        <taxon>Bacteria</taxon>
        <taxon>Bacillati</taxon>
        <taxon>Bacillota</taxon>
        <taxon>Bacilli</taxon>
        <taxon>Bacillales</taxon>
        <taxon>Bacillaceae</taxon>
        <taxon>Gracilibacillus</taxon>
    </lineage>
</organism>
<keyword evidence="2 5" id="KW-0645">Protease</keyword>
<keyword evidence="1" id="KW-1188">Viral release from host cell</keyword>